<evidence type="ECO:0000313" key="3">
    <source>
        <dbReference type="Proteomes" id="UP000266673"/>
    </source>
</evidence>
<dbReference type="OrthoDB" id="10261027at2759"/>
<dbReference type="GO" id="GO:0005524">
    <property type="term" value="F:ATP binding"/>
    <property type="evidence" value="ECO:0007669"/>
    <property type="project" value="InterPro"/>
</dbReference>
<organism evidence="2 3">
    <name type="scientific">Gigaspora rosea</name>
    <dbReference type="NCBI Taxonomy" id="44941"/>
    <lineage>
        <taxon>Eukaryota</taxon>
        <taxon>Fungi</taxon>
        <taxon>Fungi incertae sedis</taxon>
        <taxon>Mucoromycota</taxon>
        <taxon>Glomeromycotina</taxon>
        <taxon>Glomeromycetes</taxon>
        <taxon>Diversisporales</taxon>
        <taxon>Gigasporaceae</taxon>
        <taxon>Gigaspora</taxon>
    </lineage>
</organism>
<sequence>MQPPAQNINNISPERLSPYLNVHNIEQPDCDIKLSELSNLEFIAEGGFGKVYTARWKGKLVAAKTVSRRDSKQLKDFNRELNALRKSINCEEYIIQFFGLSKGHEIGEYVLRRLDEKSCQ</sequence>
<dbReference type="PROSITE" id="PS50011">
    <property type="entry name" value="PROTEIN_KINASE_DOM"/>
    <property type="match status" value="1"/>
</dbReference>
<gene>
    <name evidence="2" type="ORF">C2G38_2174914</name>
</gene>
<dbReference type="Gene3D" id="3.30.200.20">
    <property type="entry name" value="Phosphorylase Kinase, domain 1"/>
    <property type="match status" value="1"/>
</dbReference>
<dbReference type="InterPro" id="IPR011009">
    <property type="entry name" value="Kinase-like_dom_sf"/>
</dbReference>
<proteinExistence type="predicted"/>
<evidence type="ECO:0000259" key="1">
    <source>
        <dbReference type="PROSITE" id="PS50011"/>
    </source>
</evidence>
<dbReference type="Proteomes" id="UP000266673">
    <property type="component" value="Unassembled WGS sequence"/>
</dbReference>
<dbReference type="EMBL" id="QKWP01000326">
    <property type="protein sequence ID" value="RIB22062.1"/>
    <property type="molecule type" value="Genomic_DNA"/>
</dbReference>
<dbReference type="SUPFAM" id="SSF56112">
    <property type="entry name" value="Protein kinase-like (PK-like)"/>
    <property type="match status" value="1"/>
</dbReference>
<dbReference type="AlphaFoldDB" id="A0A397VJ86"/>
<comment type="caution">
    <text evidence="2">The sequence shown here is derived from an EMBL/GenBank/DDBJ whole genome shotgun (WGS) entry which is preliminary data.</text>
</comment>
<keyword evidence="3" id="KW-1185">Reference proteome</keyword>
<name>A0A397VJ86_9GLOM</name>
<dbReference type="GO" id="GO:0004672">
    <property type="term" value="F:protein kinase activity"/>
    <property type="evidence" value="ECO:0007669"/>
    <property type="project" value="InterPro"/>
</dbReference>
<feature type="domain" description="Protein kinase" evidence="1">
    <location>
        <begin position="37"/>
        <end position="120"/>
    </location>
</feature>
<protein>
    <recommendedName>
        <fullName evidence="1">Protein kinase domain-containing protein</fullName>
    </recommendedName>
</protein>
<evidence type="ECO:0000313" key="2">
    <source>
        <dbReference type="EMBL" id="RIB22062.1"/>
    </source>
</evidence>
<dbReference type="InterPro" id="IPR000719">
    <property type="entry name" value="Prot_kinase_dom"/>
</dbReference>
<accession>A0A397VJ86</accession>
<reference evidence="2 3" key="1">
    <citation type="submission" date="2018-06" db="EMBL/GenBank/DDBJ databases">
        <title>Comparative genomics reveals the genomic features of Rhizophagus irregularis, R. cerebriforme, R. diaphanum and Gigaspora rosea, and their symbiotic lifestyle signature.</title>
        <authorList>
            <person name="Morin E."/>
            <person name="San Clemente H."/>
            <person name="Chen E.C.H."/>
            <person name="De La Providencia I."/>
            <person name="Hainaut M."/>
            <person name="Kuo A."/>
            <person name="Kohler A."/>
            <person name="Murat C."/>
            <person name="Tang N."/>
            <person name="Roy S."/>
            <person name="Loubradou J."/>
            <person name="Henrissat B."/>
            <person name="Grigoriev I.V."/>
            <person name="Corradi N."/>
            <person name="Roux C."/>
            <person name="Martin F.M."/>
        </authorList>
    </citation>
    <scope>NUCLEOTIDE SEQUENCE [LARGE SCALE GENOMIC DNA]</scope>
    <source>
        <strain evidence="2 3">DAOM 194757</strain>
    </source>
</reference>